<dbReference type="Proteomes" id="UP000183371">
    <property type="component" value="Unassembled WGS sequence"/>
</dbReference>
<reference evidence="2" key="1">
    <citation type="submission" date="2016-10" db="EMBL/GenBank/DDBJ databases">
        <authorList>
            <person name="Varghese N."/>
            <person name="Submissions S."/>
        </authorList>
    </citation>
    <scope>NUCLEOTIDE SEQUENCE [LARGE SCALE GENOMIC DNA]</scope>
    <source>
        <strain evidence="2">DSM 17465</strain>
    </source>
</reference>
<accession>A0A1I6Z1U2</accession>
<dbReference type="EMBL" id="FPBD01000002">
    <property type="protein sequence ID" value="SFT56687.1"/>
    <property type="molecule type" value="Genomic_DNA"/>
</dbReference>
<dbReference type="AlphaFoldDB" id="A0A1I6Z1U2"/>
<keyword evidence="2" id="KW-1185">Reference proteome</keyword>
<proteinExistence type="predicted"/>
<organism evidence="1 2">
    <name type="scientific">Pseudovibrio denitrificans</name>
    <dbReference type="NCBI Taxonomy" id="258256"/>
    <lineage>
        <taxon>Bacteria</taxon>
        <taxon>Pseudomonadati</taxon>
        <taxon>Pseudomonadota</taxon>
        <taxon>Alphaproteobacteria</taxon>
        <taxon>Hyphomicrobiales</taxon>
        <taxon>Stappiaceae</taxon>
        <taxon>Pseudovibrio</taxon>
    </lineage>
</organism>
<dbReference type="RefSeq" id="WP_054784583.1">
    <property type="nucleotide sequence ID" value="NZ_FPBD01000002.1"/>
</dbReference>
<evidence type="ECO:0000313" key="1">
    <source>
        <dbReference type="EMBL" id="SFT56687.1"/>
    </source>
</evidence>
<protein>
    <submittedName>
        <fullName evidence="1">Uncharacterized protein</fullName>
    </submittedName>
</protein>
<name>A0A1I6Z1U2_9HYPH</name>
<sequence length="132" mass="14769">MGDVGRHQNHAYTRNSISLFKYIDLALQNPLPVSGLYLWTQLAVSAYQLPEGASTRSTYAGGRLLRAAVRVPLWLPSADGLNLSITDYKSIPTLLHSTAPNVDRDRDLLKAQLEQSRLVERTPCQSWPPQLR</sequence>
<evidence type="ECO:0000313" key="2">
    <source>
        <dbReference type="Proteomes" id="UP000183371"/>
    </source>
</evidence>
<gene>
    <name evidence="1" type="ORF">SAMN05444141_1021</name>
</gene>